<dbReference type="OrthoDB" id="9905610at2"/>
<keyword evidence="3" id="KW-1185">Reference proteome</keyword>
<keyword evidence="1" id="KW-0472">Membrane</keyword>
<sequence>MTGEDAESLRRRLYAPGASDADVERFRGAEPVAVVEADRPAAEPESALPTGRSRTRLAAVLVLALVLLVAVLAVAVGRLATDAGRPETPPTALRMTAEDRQDIATAFADGTNAGIAAFLVTHRAPPALRTATRFFTEEHAGTGPATVDLEPAPASAFQGRATVLLVLQQPGRVSWSAFRRQVDATGEQRLVLQRQRGGELDGEQLTADTFPYRSGDRPVQVRIDAPPGARWGFAVVYSD</sequence>
<name>A0A4R7FLA5_9MICO</name>
<dbReference type="EMBL" id="SOAM01000002">
    <property type="protein sequence ID" value="TDS77163.1"/>
    <property type="molecule type" value="Genomic_DNA"/>
</dbReference>
<dbReference type="Proteomes" id="UP000295344">
    <property type="component" value="Unassembled WGS sequence"/>
</dbReference>
<proteinExistence type="predicted"/>
<comment type="caution">
    <text evidence="2">The sequence shown here is derived from an EMBL/GenBank/DDBJ whole genome shotgun (WGS) entry which is preliminary data.</text>
</comment>
<keyword evidence="1" id="KW-1133">Transmembrane helix</keyword>
<keyword evidence="1" id="KW-0812">Transmembrane</keyword>
<reference evidence="2 3" key="1">
    <citation type="submission" date="2019-03" db="EMBL/GenBank/DDBJ databases">
        <title>Genomic Encyclopedia of Archaeal and Bacterial Type Strains, Phase II (KMG-II): from individual species to whole genera.</title>
        <authorList>
            <person name="Goeker M."/>
        </authorList>
    </citation>
    <scope>NUCLEOTIDE SEQUENCE [LARGE SCALE GENOMIC DNA]</scope>
    <source>
        <strain evidence="2 3">DSM 24782</strain>
    </source>
</reference>
<gene>
    <name evidence="2" type="ORF">CLV52_2103</name>
</gene>
<evidence type="ECO:0000256" key="1">
    <source>
        <dbReference type="SAM" id="Phobius"/>
    </source>
</evidence>
<accession>A0A4R7FLA5</accession>
<evidence type="ECO:0000313" key="2">
    <source>
        <dbReference type="EMBL" id="TDS77163.1"/>
    </source>
</evidence>
<dbReference type="AlphaFoldDB" id="A0A4R7FLA5"/>
<protein>
    <submittedName>
        <fullName evidence="2">Uncharacterized protein</fullName>
    </submittedName>
</protein>
<feature type="transmembrane region" description="Helical" evidence="1">
    <location>
        <begin position="57"/>
        <end position="80"/>
    </location>
</feature>
<dbReference type="RefSeq" id="WP_133766268.1">
    <property type="nucleotide sequence ID" value="NZ_BAAARP010000002.1"/>
</dbReference>
<evidence type="ECO:0000313" key="3">
    <source>
        <dbReference type="Proteomes" id="UP000295344"/>
    </source>
</evidence>
<organism evidence="2 3">
    <name type="scientific">Amnibacterium kyonggiense</name>
    <dbReference type="NCBI Taxonomy" id="595671"/>
    <lineage>
        <taxon>Bacteria</taxon>
        <taxon>Bacillati</taxon>
        <taxon>Actinomycetota</taxon>
        <taxon>Actinomycetes</taxon>
        <taxon>Micrococcales</taxon>
        <taxon>Microbacteriaceae</taxon>
        <taxon>Amnibacterium</taxon>
    </lineage>
</organism>